<accession>A0A1I2V587</accession>
<dbReference type="AlphaFoldDB" id="A0A1I2V587"/>
<gene>
    <name evidence="1" type="ORF">SAMN05192565_112108</name>
</gene>
<dbReference type="RefSeq" id="WP_091972206.1">
    <property type="nucleotide sequence ID" value="NZ_FOPM01000012.1"/>
</dbReference>
<evidence type="ECO:0000313" key="1">
    <source>
        <dbReference type="EMBL" id="SFG82466.1"/>
    </source>
</evidence>
<protein>
    <submittedName>
        <fullName evidence="1">Uncharacterized protein</fullName>
    </submittedName>
</protein>
<dbReference type="Proteomes" id="UP000199229">
    <property type="component" value="Unassembled WGS sequence"/>
</dbReference>
<dbReference type="STRING" id="582675.SAMN05192565_112108"/>
<sequence length="72" mass="8303">MSWDPSPIKLTYGDLDRPYEEGAAEYQDLMEKQVRLWMLERWRAFQAVQAMKAAPEAEKTPAGELPAVASFW</sequence>
<proteinExistence type="predicted"/>
<name>A0A1I2V587_9HYPH</name>
<dbReference type="EMBL" id="FOPM01000012">
    <property type="protein sequence ID" value="SFG82466.1"/>
    <property type="molecule type" value="Genomic_DNA"/>
</dbReference>
<keyword evidence="2" id="KW-1185">Reference proteome</keyword>
<organism evidence="1 2">
    <name type="scientific">Methylobacterium gossipiicola</name>
    <dbReference type="NCBI Taxonomy" id="582675"/>
    <lineage>
        <taxon>Bacteria</taxon>
        <taxon>Pseudomonadati</taxon>
        <taxon>Pseudomonadota</taxon>
        <taxon>Alphaproteobacteria</taxon>
        <taxon>Hyphomicrobiales</taxon>
        <taxon>Methylobacteriaceae</taxon>
        <taxon>Methylobacterium</taxon>
    </lineage>
</organism>
<reference evidence="2" key="1">
    <citation type="submission" date="2016-10" db="EMBL/GenBank/DDBJ databases">
        <authorList>
            <person name="Varghese N."/>
            <person name="Submissions S."/>
        </authorList>
    </citation>
    <scope>NUCLEOTIDE SEQUENCE [LARGE SCALE GENOMIC DNA]</scope>
    <source>
        <strain evidence="2">Gh-105</strain>
    </source>
</reference>
<evidence type="ECO:0000313" key="2">
    <source>
        <dbReference type="Proteomes" id="UP000199229"/>
    </source>
</evidence>